<dbReference type="AlphaFoldDB" id="A0A939HQV9"/>
<evidence type="ECO:0000259" key="4">
    <source>
        <dbReference type="Pfam" id="PF03865"/>
    </source>
</evidence>
<dbReference type="Pfam" id="PF08479">
    <property type="entry name" value="POTRA_2"/>
    <property type="match status" value="1"/>
</dbReference>
<dbReference type="EMBL" id="JAFVMH010000011">
    <property type="protein sequence ID" value="MBO1326508.1"/>
    <property type="molecule type" value="Genomic_DNA"/>
</dbReference>
<dbReference type="PANTHER" id="PTHR34597:SF6">
    <property type="entry name" value="BLR6126 PROTEIN"/>
    <property type="match status" value="1"/>
</dbReference>
<dbReference type="GO" id="GO:0046819">
    <property type="term" value="P:protein secretion by the type V secretion system"/>
    <property type="evidence" value="ECO:0007669"/>
    <property type="project" value="TreeGrafter"/>
</dbReference>
<keyword evidence="2" id="KW-0812">Transmembrane</keyword>
<dbReference type="Pfam" id="PF03865">
    <property type="entry name" value="ShlB"/>
    <property type="match status" value="1"/>
</dbReference>
<sequence length="577" mass="62190">MSKGEHAVWRTWLGVGSVVLFPVSSALAQPSLPVLETSPIPTEPPPAQLGAGHALPVVREVEREGRLPSLSLSVRSVSFVGADAFPLSVLNGIAKDLAHRRVTLAVIEQTRLAVVRLYRDHGFLLSTVSMTIDRQANVHFVVTEGYIASVRLAHDIGPAGAKVLALLEHLVDRRPLANAEMERWLLLAQQVSGVRLRAVLQNANREPGALTLIADVSRQAVSAMISADNRGYENTGPEEALVVVHLNSFTSLGERTDLVYYHTAGNTDNFGQLSENIFLGSSGLQFHAYGGMGRAAPSGVLREIDYHSQVVSFGGSLDYPVLLGRRQALTTRLSLDGRDVAISVGPAGLSQDSMRVARANASYAWQDLWFGNTLAGTSTVDITGSQGLPFMGSSANGRSAPPGGRNNARFDFRKISLSISRTQALFMPWQGALVAFRGAAGGQYTPSILPTAEEFYLGGQSFTRGYYSGQVAGDKTAYATAELQLNTTANVELFQRNLDIRSQLYGFYDWGQAWSNQAGGSNPRLASAGVGVKVGFGHNFQMQGEFVHRMATEVEYEGLGAQSLGHTMFYWGATVLY</sequence>
<accession>A0A939HQV9</accession>
<feature type="domain" description="Polypeptide-transport-associated ShlB-type" evidence="5">
    <location>
        <begin position="73"/>
        <end position="145"/>
    </location>
</feature>
<dbReference type="InterPro" id="IPR051544">
    <property type="entry name" value="TPS_OM_transporter"/>
</dbReference>
<dbReference type="GO" id="GO:0098046">
    <property type="term" value="C:type V protein secretion system complex"/>
    <property type="evidence" value="ECO:0007669"/>
    <property type="project" value="TreeGrafter"/>
</dbReference>
<keyword evidence="7" id="KW-1185">Reference proteome</keyword>
<evidence type="ECO:0000256" key="2">
    <source>
        <dbReference type="ARBA" id="ARBA00022692"/>
    </source>
</evidence>
<evidence type="ECO:0000256" key="3">
    <source>
        <dbReference type="ARBA" id="ARBA00023237"/>
    </source>
</evidence>
<name>A0A939HQV9_9PROT</name>
<dbReference type="InterPro" id="IPR005565">
    <property type="entry name" value="Hemolysn_activator_HlyB_C"/>
</dbReference>
<dbReference type="InterPro" id="IPR013686">
    <property type="entry name" value="Polypept-transport_assoc_ShlB"/>
</dbReference>
<feature type="domain" description="Haemolysin activator HlyB C-terminal" evidence="4">
    <location>
        <begin position="217"/>
        <end position="533"/>
    </location>
</feature>
<reference evidence="6" key="1">
    <citation type="submission" date="2021-03" db="EMBL/GenBank/DDBJ databases">
        <title>The complete genome sequence of Acetobacter sp. TBRC 12339.</title>
        <authorList>
            <person name="Charoenyingcharoen P."/>
            <person name="Yukphan P."/>
        </authorList>
    </citation>
    <scope>NUCLEOTIDE SEQUENCE</scope>
    <source>
        <strain evidence="6">TBRC 12339</strain>
    </source>
</reference>
<evidence type="ECO:0000313" key="6">
    <source>
        <dbReference type="EMBL" id="MBO1326508.1"/>
    </source>
</evidence>
<keyword evidence="1" id="KW-0472">Membrane</keyword>
<keyword evidence="1" id="KW-1134">Transmembrane beta strand</keyword>
<dbReference type="PANTHER" id="PTHR34597">
    <property type="entry name" value="SLR1661 PROTEIN"/>
    <property type="match status" value="1"/>
</dbReference>
<dbReference type="Gene3D" id="2.40.160.50">
    <property type="entry name" value="membrane protein fhac: a member of the omp85/tpsb transporter family"/>
    <property type="match status" value="1"/>
</dbReference>
<dbReference type="RefSeq" id="WP_207847256.1">
    <property type="nucleotide sequence ID" value="NZ_JAFVMH010000011.1"/>
</dbReference>
<evidence type="ECO:0000313" key="7">
    <source>
        <dbReference type="Proteomes" id="UP000664073"/>
    </source>
</evidence>
<evidence type="ECO:0000256" key="1">
    <source>
        <dbReference type="ARBA" id="ARBA00022452"/>
    </source>
</evidence>
<organism evidence="6 7">
    <name type="scientific">Acetobacter garciniae</name>
    <dbReference type="NCBI Taxonomy" id="2817435"/>
    <lineage>
        <taxon>Bacteria</taxon>
        <taxon>Pseudomonadati</taxon>
        <taxon>Pseudomonadota</taxon>
        <taxon>Alphaproteobacteria</taxon>
        <taxon>Acetobacterales</taxon>
        <taxon>Acetobacteraceae</taxon>
        <taxon>Acetobacter</taxon>
    </lineage>
</organism>
<keyword evidence="3" id="KW-0998">Cell outer membrane</keyword>
<evidence type="ECO:0000259" key="5">
    <source>
        <dbReference type="Pfam" id="PF08479"/>
    </source>
</evidence>
<protein>
    <submittedName>
        <fullName evidence="6">ShlB/FhaC/HecB family hemolysin secretion/activation protein</fullName>
    </submittedName>
</protein>
<proteinExistence type="predicted"/>
<comment type="caution">
    <text evidence="6">The sequence shown here is derived from an EMBL/GenBank/DDBJ whole genome shotgun (WGS) entry which is preliminary data.</text>
</comment>
<gene>
    <name evidence="6" type="ORF">J2D77_15270</name>
</gene>
<dbReference type="Gene3D" id="3.10.20.310">
    <property type="entry name" value="membrane protein fhac"/>
    <property type="match status" value="1"/>
</dbReference>
<dbReference type="Proteomes" id="UP000664073">
    <property type="component" value="Unassembled WGS sequence"/>
</dbReference>
<dbReference type="GO" id="GO:0008320">
    <property type="term" value="F:protein transmembrane transporter activity"/>
    <property type="evidence" value="ECO:0007669"/>
    <property type="project" value="TreeGrafter"/>
</dbReference>